<accession>A0A3L7A0K3</accession>
<gene>
    <name evidence="1" type="ORF">D9V32_14040</name>
</gene>
<evidence type="ECO:0000313" key="1">
    <source>
        <dbReference type="EMBL" id="RLP73647.1"/>
    </source>
</evidence>
<comment type="caution">
    <text evidence="1">The sequence shown here is derived from an EMBL/GenBank/DDBJ whole genome shotgun (WGS) entry which is preliminary data.</text>
</comment>
<protein>
    <submittedName>
        <fullName evidence="1">Uncharacterized protein</fullName>
    </submittedName>
</protein>
<dbReference type="AlphaFoldDB" id="A0A3L7A0K3"/>
<keyword evidence="2" id="KW-1185">Reference proteome</keyword>
<name>A0A3L7A0K3_9MICO</name>
<reference evidence="1 2" key="1">
    <citation type="submission" date="2018-10" db="EMBL/GenBank/DDBJ databases">
        <authorList>
            <person name="Li J."/>
        </authorList>
    </citation>
    <scope>NUCLEOTIDE SEQUENCE [LARGE SCALE GENOMIC DNA]</scope>
    <source>
        <strain evidence="1 2">IF 016277</strain>
    </source>
</reference>
<organism evidence="1 2">
    <name type="scientific">Mycetocola tolaasinivorans</name>
    <dbReference type="NCBI Taxonomy" id="76635"/>
    <lineage>
        <taxon>Bacteria</taxon>
        <taxon>Bacillati</taxon>
        <taxon>Actinomycetota</taxon>
        <taxon>Actinomycetes</taxon>
        <taxon>Micrococcales</taxon>
        <taxon>Microbacteriaceae</taxon>
        <taxon>Mycetocola</taxon>
    </lineage>
</organism>
<proteinExistence type="predicted"/>
<dbReference type="OrthoDB" id="9875197at2"/>
<dbReference type="Proteomes" id="UP000272503">
    <property type="component" value="Unassembled WGS sequence"/>
</dbReference>
<sequence>MSTNWKPFIVNTEGPDDIAEFDTMREAVEYANALNAEMVETISSGSEDAPHLWAVPWRTTTYLERFKKPRSPRGNLDAGDMRSLAQVGAVAVAASMGEELDVEEFFAIYDAWFAKVQSDAVEEVPSE</sequence>
<evidence type="ECO:0000313" key="2">
    <source>
        <dbReference type="Proteomes" id="UP000272503"/>
    </source>
</evidence>
<dbReference type="RefSeq" id="WP_121649550.1">
    <property type="nucleotide sequence ID" value="NZ_RCUX01000013.1"/>
</dbReference>
<dbReference type="EMBL" id="RCUX01000013">
    <property type="protein sequence ID" value="RLP73647.1"/>
    <property type="molecule type" value="Genomic_DNA"/>
</dbReference>